<evidence type="ECO:0000256" key="1">
    <source>
        <dbReference type="SAM" id="Phobius"/>
    </source>
</evidence>
<dbReference type="Proteomes" id="UP000281343">
    <property type="component" value="Unassembled WGS sequence"/>
</dbReference>
<accession>A0A3L9Y476</accession>
<gene>
    <name evidence="2" type="ORF">D9R08_01420</name>
</gene>
<dbReference type="EMBL" id="RCNT01000001">
    <property type="protein sequence ID" value="RMA43621.1"/>
    <property type="molecule type" value="Genomic_DNA"/>
</dbReference>
<keyword evidence="1" id="KW-0812">Transmembrane</keyword>
<dbReference type="OrthoDB" id="7859999at2"/>
<proteinExistence type="predicted"/>
<reference evidence="2 3" key="1">
    <citation type="submission" date="2018-10" db="EMBL/GenBank/DDBJ databases">
        <authorList>
            <person name="Jung H.S."/>
            <person name="Jeon C.O."/>
        </authorList>
    </citation>
    <scope>NUCLEOTIDE SEQUENCE [LARGE SCALE GENOMIC DNA]</scope>
    <source>
        <strain evidence="2 3">MA-7-27</strain>
    </source>
</reference>
<dbReference type="AlphaFoldDB" id="A0A3L9Y476"/>
<feature type="transmembrane region" description="Helical" evidence="1">
    <location>
        <begin position="12"/>
        <end position="33"/>
    </location>
</feature>
<keyword evidence="1" id="KW-0472">Membrane</keyword>
<comment type="caution">
    <text evidence="2">The sequence shown here is derived from an EMBL/GenBank/DDBJ whole genome shotgun (WGS) entry which is preliminary data.</text>
</comment>
<feature type="transmembrane region" description="Helical" evidence="1">
    <location>
        <begin position="80"/>
        <end position="104"/>
    </location>
</feature>
<feature type="transmembrane region" description="Helical" evidence="1">
    <location>
        <begin position="110"/>
        <end position="130"/>
    </location>
</feature>
<name>A0A3L9Y476_9RHOB</name>
<evidence type="ECO:0000313" key="3">
    <source>
        <dbReference type="Proteomes" id="UP000281343"/>
    </source>
</evidence>
<dbReference type="RefSeq" id="WP_121896213.1">
    <property type="nucleotide sequence ID" value="NZ_RCNT01000001.1"/>
</dbReference>
<protein>
    <recommendedName>
        <fullName evidence="4">DUF2178 domain-containing protein</fullName>
    </recommendedName>
</protein>
<keyword evidence="1" id="KW-1133">Transmembrane helix</keyword>
<evidence type="ECO:0000313" key="2">
    <source>
        <dbReference type="EMBL" id="RMA43621.1"/>
    </source>
</evidence>
<feature type="transmembrane region" description="Helical" evidence="1">
    <location>
        <begin position="39"/>
        <end position="59"/>
    </location>
</feature>
<sequence length="135" mass="14275">MSTNPVSRIRLIGSAMIVILTLTAVIASLASIGPSGLTWAWLIGGAGIGYAVLSFIMNLRHPAAAEAAWDEQNTAAHRDSLIFGFWAVLAVFIVFLVLVLSGLLDADMAFFWLGPVLGAAPPAHYLASILRGRAE</sequence>
<organism evidence="2 3">
    <name type="scientific">Rhodophyticola porphyridii</name>
    <dbReference type="NCBI Taxonomy" id="1852017"/>
    <lineage>
        <taxon>Bacteria</taxon>
        <taxon>Pseudomonadati</taxon>
        <taxon>Pseudomonadota</taxon>
        <taxon>Alphaproteobacteria</taxon>
        <taxon>Rhodobacterales</taxon>
        <taxon>Roseobacteraceae</taxon>
        <taxon>Rhodophyticola</taxon>
    </lineage>
</organism>
<evidence type="ECO:0008006" key="4">
    <source>
        <dbReference type="Google" id="ProtNLM"/>
    </source>
</evidence>
<keyword evidence="3" id="KW-1185">Reference proteome</keyword>